<dbReference type="Proteomes" id="UP000054107">
    <property type="component" value="Unassembled WGS sequence"/>
</dbReference>
<evidence type="ECO:0000256" key="1">
    <source>
        <dbReference type="SAM" id="Phobius"/>
    </source>
</evidence>
<keyword evidence="1" id="KW-0812">Transmembrane</keyword>
<evidence type="ECO:0000313" key="2">
    <source>
        <dbReference type="EMBL" id="CEP08089.1"/>
    </source>
</evidence>
<feature type="transmembrane region" description="Helical" evidence="1">
    <location>
        <begin position="12"/>
        <end position="29"/>
    </location>
</feature>
<protein>
    <submittedName>
        <fullName evidence="2">Uncharacterized protein</fullName>
    </submittedName>
</protein>
<dbReference type="AlphaFoldDB" id="A0A0B7MYV8"/>
<dbReference type="EMBL" id="LN719426">
    <property type="protein sequence ID" value="CEP08089.1"/>
    <property type="molecule type" value="Genomic_DNA"/>
</dbReference>
<keyword evidence="3" id="KW-1185">Reference proteome</keyword>
<gene>
    <name evidence="2" type="primary">PARPA_01398.1 scaffold 1359</name>
</gene>
<proteinExistence type="predicted"/>
<reference evidence="2 3" key="1">
    <citation type="submission" date="2014-09" db="EMBL/GenBank/DDBJ databases">
        <authorList>
            <person name="Ellenberger Sabrina"/>
        </authorList>
    </citation>
    <scope>NUCLEOTIDE SEQUENCE [LARGE SCALE GENOMIC DNA]</scope>
    <source>
        <strain evidence="2 3">CBS 412.66</strain>
    </source>
</reference>
<organism evidence="2 3">
    <name type="scientific">Parasitella parasitica</name>
    <dbReference type="NCBI Taxonomy" id="35722"/>
    <lineage>
        <taxon>Eukaryota</taxon>
        <taxon>Fungi</taxon>
        <taxon>Fungi incertae sedis</taxon>
        <taxon>Mucoromycota</taxon>
        <taxon>Mucoromycotina</taxon>
        <taxon>Mucoromycetes</taxon>
        <taxon>Mucorales</taxon>
        <taxon>Mucorineae</taxon>
        <taxon>Mucoraceae</taxon>
        <taxon>Parasitella</taxon>
    </lineage>
</organism>
<feature type="transmembrane region" description="Helical" evidence="1">
    <location>
        <begin position="41"/>
        <end position="62"/>
    </location>
</feature>
<accession>A0A0B7MYV8</accession>
<keyword evidence="1" id="KW-0472">Membrane</keyword>
<name>A0A0B7MYV8_9FUNG</name>
<evidence type="ECO:0000313" key="3">
    <source>
        <dbReference type="Proteomes" id="UP000054107"/>
    </source>
</evidence>
<sequence length="99" mass="11418">MPQNQSIIDTVLKNTFAFVMVFTLVPLWLTREIMPERAYTLIVGMFSMSFVGMLVLSLFPVFPMITRVSYVAMIVCLWKANVIFYQYIMSANGKINRAH</sequence>
<feature type="transmembrane region" description="Helical" evidence="1">
    <location>
        <begin position="68"/>
        <end position="88"/>
    </location>
</feature>
<keyword evidence="1" id="KW-1133">Transmembrane helix</keyword>